<feature type="non-terminal residue" evidence="2">
    <location>
        <position position="1"/>
    </location>
</feature>
<evidence type="ECO:0000313" key="2">
    <source>
        <dbReference type="EMBL" id="KAK2085370.1"/>
    </source>
</evidence>
<organism evidence="2 3">
    <name type="scientific">Saguinus oedipus</name>
    <name type="common">Cotton-top tamarin</name>
    <name type="synonym">Oedipomidas oedipus</name>
    <dbReference type="NCBI Taxonomy" id="9490"/>
    <lineage>
        <taxon>Eukaryota</taxon>
        <taxon>Metazoa</taxon>
        <taxon>Chordata</taxon>
        <taxon>Craniata</taxon>
        <taxon>Vertebrata</taxon>
        <taxon>Euteleostomi</taxon>
        <taxon>Mammalia</taxon>
        <taxon>Eutheria</taxon>
        <taxon>Euarchontoglires</taxon>
        <taxon>Primates</taxon>
        <taxon>Haplorrhini</taxon>
        <taxon>Platyrrhini</taxon>
        <taxon>Cebidae</taxon>
        <taxon>Callitrichinae</taxon>
        <taxon>Saguinus</taxon>
    </lineage>
</organism>
<comment type="caution">
    <text evidence="2">The sequence shown here is derived from an EMBL/GenBank/DDBJ whole genome shotgun (WGS) entry which is preliminary data.</text>
</comment>
<gene>
    <name evidence="2" type="ORF">P7K49_036670</name>
</gene>
<reference evidence="2 3" key="1">
    <citation type="submission" date="2023-05" db="EMBL/GenBank/DDBJ databases">
        <title>B98-5 Cell Line De Novo Hybrid Assembly: An Optical Mapping Approach.</title>
        <authorList>
            <person name="Kananen K."/>
            <person name="Auerbach J.A."/>
            <person name="Kautto E."/>
            <person name="Blachly J.S."/>
        </authorList>
    </citation>
    <scope>NUCLEOTIDE SEQUENCE [LARGE SCALE GENOMIC DNA]</scope>
    <source>
        <strain evidence="2">B95-8</strain>
        <tissue evidence="2">Cell line</tissue>
    </source>
</reference>
<proteinExistence type="predicted"/>
<name>A0ABQ9TKS1_SAGOE</name>
<evidence type="ECO:0000256" key="1">
    <source>
        <dbReference type="SAM" id="MobiDB-lite"/>
    </source>
</evidence>
<dbReference type="EMBL" id="JASSZA010000021">
    <property type="protein sequence ID" value="KAK2085370.1"/>
    <property type="molecule type" value="Genomic_DNA"/>
</dbReference>
<sequence length="91" mass="9987">PLPAPEGRLWRRSGRAARGTLVAEEGGRAGAGEPEEEELGLKAPGNRYRCRCFRVTGSQAWRPCVAMPELAVQKVVVHPLVLLSVVDHFNR</sequence>
<keyword evidence="3" id="KW-1185">Reference proteome</keyword>
<feature type="region of interest" description="Disordered" evidence="1">
    <location>
        <begin position="21"/>
        <end position="40"/>
    </location>
</feature>
<dbReference type="Proteomes" id="UP001266305">
    <property type="component" value="Unassembled WGS sequence"/>
</dbReference>
<protein>
    <submittedName>
        <fullName evidence="2">Uncharacterized protein</fullName>
    </submittedName>
</protein>
<accession>A0ABQ9TKS1</accession>
<evidence type="ECO:0000313" key="3">
    <source>
        <dbReference type="Proteomes" id="UP001266305"/>
    </source>
</evidence>